<sequence length="298" mass="31476">MEEKAPNVGKSKKSARQGGGGADGSSRGGDGSSGGGKKCRSPEGVEDISEASGMEEGELSEDPGGAMVFGSPNDEQRGRGTRRNRREEEKKKKTASAENAGLIARCKSDKEREVEKRRAGDEAEGAKKRPHDEISSEDEGPVVEDISGASVMEEKAPNVGKSKKSARQGGGGGDGRSRGADGSSRGAEGSSRGGDGSSGGGKKCWSREEVEDISEASGMEEGELGEDPGGAMVFGSPNDEQRGRGTRRNRREEEEKKKTTSAENAGLIARRKSDKEREVEKRRAGSTEEELRKATSER</sequence>
<keyword evidence="2" id="KW-1185">Reference proteome</keyword>
<reference evidence="1" key="1">
    <citation type="submission" date="2022-05" db="EMBL/GenBank/DDBJ databases">
        <title>Chromosome-level genome of Chaenocephalus aceratus.</title>
        <authorList>
            <person name="Park H."/>
        </authorList>
    </citation>
    <scope>NUCLEOTIDE SEQUENCE</scope>
    <source>
        <strain evidence="1">KU_202001</strain>
    </source>
</reference>
<evidence type="ECO:0000313" key="2">
    <source>
        <dbReference type="Proteomes" id="UP001057452"/>
    </source>
</evidence>
<gene>
    <name evidence="1" type="ORF">KUCAC02_009500</name>
</gene>
<proteinExistence type="predicted"/>
<organism evidence="1 2">
    <name type="scientific">Chaenocephalus aceratus</name>
    <name type="common">Blackfin icefish</name>
    <name type="synonym">Chaenichthys aceratus</name>
    <dbReference type="NCBI Taxonomy" id="36190"/>
    <lineage>
        <taxon>Eukaryota</taxon>
        <taxon>Metazoa</taxon>
        <taxon>Chordata</taxon>
        <taxon>Craniata</taxon>
        <taxon>Vertebrata</taxon>
        <taxon>Euteleostomi</taxon>
        <taxon>Actinopterygii</taxon>
        <taxon>Neopterygii</taxon>
        <taxon>Teleostei</taxon>
        <taxon>Neoteleostei</taxon>
        <taxon>Acanthomorphata</taxon>
        <taxon>Eupercaria</taxon>
        <taxon>Perciformes</taxon>
        <taxon>Notothenioidei</taxon>
        <taxon>Channichthyidae</taxon>
        <taxon>Chaenocephalus</taxon>
    </lineage>
</organism>
<evidence type="ECO:0000313" key="1">
    <source>
        <dbReference type="EMBL" id="KAI4817224.1"/>
    </source>
</evidence>
<dbReference type="Proteomes" id="UP001057452">
    <property type="component" value="Chromosome 12"/>
</dbReference>
<dbReference type="EMBL" id="CM043796">
    <property type="protein sequence ID" value="KAI4817224.1"/>
    <property type="molecule type" value="Genomic_DNA"/>
</dbReference>
<name>A0ACB9WUD2_CHAAC</name>
<accession>A0ACB9WUD2</accession>
<protein>
    <submittedName>
        <fullName evidence="1">Uncharacterized protein</fullName>
    </submittedName>
</protein>
<comment type="caution">
    <text evidence="1">The sequence shown here is derived from an EMBL/GenBank/DDBJ whole genome shotgun (WGS) entry which is preliminary data.</text>
</comment>